<feature type="domain" description="RING-type" evidence="5">
    <location>
        <begin position="740"/>
        <end position="779"/>
    </location>
</feature>
<dbReference type="PROSITE" id="PS50089">
    <property type="entry name" value="ZF_RING_2"/>
    <property type="match status" value="1"/>
</dbReference>
<evidence type="ECO:0000256" key="1">
    <source>
        <dbReference type="ARBA" id="ARBA00022771"/>
    </source>
</evidence>
<evidence type="ECO:0000256" key="4">
    <source>
        <dbReference type="SAM" id="Coils"/>
    </source>
</evidence>
<dbReference type="Proteomes" id="UP000085678">
    <property type="component" value="Unplaced"/>
</dbReference>
<protein>
    <submittedName>
        <fullName evidence="7">Uncharacterized protein LOC106157030</fullName>
    </submittedName>
</protein>
<dbReference type="Gene3D" id="3.30.40.10">
    <property type="entry name" value="Zinc/RING finger domain, C3HC4 (zinc finger)"/>
    <property type="match status" value="1"/>
</dbReference>
<dbReference type="GeneID" id="106157030"/>
<dbReference type="InParanoid" id="A0A1S3HSB3"/>
<evidence type="ECO:0000313" key="7">
    <source>
        <dbReference type="RefSeq" id="XP_013387949.1"/>
    </source>
</evidence>
<evidence type="ECO:0000313" key="6">
    <source>
        <dbReference type="Proteomes" id="UP000085678"/>
    </source>
</evidence>
<accession>A0A1S3HSB3</accession>
<dbReference type="AlphaFoldDB" id="A0A1S3HSB3"/>
<evidence type="ECO:0000259" key="5">
    <source>
        <dbReference type="PROSITE" id="PS50089"/>
    </source>
</evidence>
<keyword evidence="4" id="KW-0175">Coiled coil</keyword>
<organism evidence="6 7">
    <name type="scientific">Lingula anatina</name>
    <name type="common">Brachiopod</name>
    <name type="synonym">Lingula unguis</name>
    <dbReference type="NCBI Taxonomy" id="7574"/>
    <lineage>
        <taxon>Eukaryota</taxon>
        <taxon>Metazoa</taxon>
        <taxon>Spiralia</taxon>
        <taxon>Lophotrochozoa</taxon>
        <taxon>Brachiopoda</taxon>
        <taxon>Linguliformea</taxon>
        <taxon>Lingulata</taxon>
        <taxon>Lingulida</taxon>
        <taxon>Linguloidea</taxon>
        <taxon>Lingulidae</taxon>
        <taxon>Lingula</taxon>
    </lineage>
</organism>
<dbReference type="GO" id="GO:0008270">
    <property type="term" value="F:zinc ion binding"/>
    <property type="evidence" value="ECO:0007669"/>
    <property type="project" value="UniProtKB-KW"/>
</dbReference>
<dbReference type="KEGG" id="lak:106157030"/>
<dbReference type="InterPro" id="IPR013083">
    <property type="entry name" value="Znf_RING/FYVE/PHD"/>
</dbReference>
<dbReference type="OrthoDB" id="66726at2759"/>
<keyword evidence="6" id="KW-1185">Reference proteome</keyword>
<dbReference type="Pfam" id="PF13920">
    <property type="entry name" value="zf-C3HC4_3"/>
    <property type="match status" value="1"/>
</dbReference>
<dbReference type="InterPro" id="IPR001841">
    <property type="entry name" value="Znf_RING"/>
</dbReference>
<dbReference type="SUPFAM" id="SSF57850">
    <property type="entry name" value="RING/U-box"/>
    <property type="match status" value="1"/>
</dbReference>
<dbReference type="RefSeq" id="XP_013387949.1">
    <property type="nucleotide sequence ID" value="XM_013532495.1"/>
</dbReference>
<evidence type="ECO:0000256" key="3">
    <source>
        <dbReference type="PROSITE-ProRule" id="PRU00175"/>
    </source>
</evidence>
<name>A0A1S3HSB3_LINAN</name>
<feature type="coiled-coil region" evidence="4">
    <location>
        <begin position="561"/>
        <end position="588"/>
    </location>
</feature>
<evidence type="ECO:0000256" key="2">
    <source>
        <dbReference type="ARBA" id="ARBA00022833"/>
    </source>
</evidence>
<keyword evidence="1 3" id="KW-0479">Metal-binding</keyword>
<feature type="coiled-coil region" evidence="4">
    <location>
        <begin position="622"/>
        <end position="681"/>
    </location>
</feature>
<proteinExistence type="predicted"/>
<reference evidence="7" key="1">
    <citation type="submission" date="2025-08" db="UniProtKB">
        <authorList>
            <consortium name="RefSeq"/>
        </authorList>
    </citation>
    <scope>IDENTIFICATION</scope>
    <source>
        <tissue evidence="7">Gonads</tissue>
    </source>
</reference>
<keyword evidence="2" id="KW-0862">Zinc</keyword>
<gene>
    <name evidence="7" type="primary">LOC106157030</name>
</gene>
<sequence>MAYPIDVTFKSISLTLTANYASTWKMWEGVRELVQNWHDGVYQTADKLDFPVSSDPVVQFSEPKQANFCDIYEAYAEHPKDGKRHQLGLLCYDRVNSRLQMVNRHIALHKRILLMGYSNKANKKETIGQFGEGLKVGALALVREGRLVTMETNKDRWRFDLQEDPNFQEKVLAVYVTGRTGPNQNHPLSNFELDAADTCTTVHLKEEEWKQCVDKFLFLKPPVNCVKTELGTLLLDPVNSGQLYVKGVWVSDLTEEDLSSGVDFISLQIDRDRNAVPKPSEIDHLVSCMWIKVLEKDPSKAQQYYHLLKDDKHRDVRHACQYTSSNVALLMANLFSLEYGEEAFPVSNQATEEELDMIKKELQRKVVLCNQTLLDILYKSGQHMSVVDALAVHRAASRTIIPFSTLSTEHRQVLQHAVCLAQMAEPTLSLACISVVDHPENVLEPCKSHGSFIDVPRWFLDLETTHHVCRLCSSQVTKCMCREVHLCHNFLQLRRDMISKPVQNIQAFQSYLPYRMDHPLMFVLTQVSQEVCEQAKSSSKFCQEIHNTSAMPSDQTAQQSHKICEERESFLQQEISKLEQQIAEISDQHRVEYTKLQQELQTFQQHQMSDEIQRVNIEQQLKADYEKKLKGKIQQLEEQIKRAEDHNLEMARNMNFEKQQREKSDNKLQELHQAMDMKEQTLFEEVLHWIEEHNNRTRSLQEIFKENLEGANSHEKVKFETLCQLCDTLMEDLQVQRFVCSICKIKKKDCAFQPCGHYQACAACADHILTTTRVCPVCNRHLTNVMKIYE</sequence>
<keyword evidence="1 3" id="KW-0863">Zinc-finger</keyword>